<keyword evidence="3" id="KW-1185">Reference proteome</keyword>
<dbReference type="SUPFAM" id="SSF52540">
    <property type="entry name" value="P-loop containing nucleoside triphosphate hydrolases"/>
    <property type="match status" value="1"/>
</dbReference>
<dbReference type="Gene3D" id="3.90.320.10">
    <property type="match status" value="1"/>
</dbReference>
<organism evidence="2 3">
    <name type="scientific">Cupriavidus respiraculi</name>
    <dbReference type="NCBI Taxonomy" id="195930"/>
    <lineage>
        <taxon>Bacteria</taxon>
        <taxon>Pseudomonadati</taxon>
        <taxon>Pseudomonadota</taxon>
        <taxon>Betaproteobacteria</taxon>
        <taxon>Burkholderiales</taxon>
        <taxon>Burkholderiaceae</taxon>
        <taxon>Cupriavidus</taxon>
    </lineage>
</organism>
<dbReference type="InterPro" id="IPR038726">
    <property type="entry name" value="PDDEXK_AddAB-type"/>
</dbReference>
<reference evidence="2 3" key="1">
    <citation type="submission" date="2021-08" db="EMBL/GenBank/DDBJ databases">
        <authorList>
            <person name="Peeters C."/>
        </authorList>
    </citation>
    <scope>NUCLEOTIDE SEQUENCE [LARGE SCALE GENOMIC DNA]</scope>
    <source>
        <strain evidence="2 3">LMG 21510</strain>
    </source>
</reference>
<dbReference type="RefSeq" id="WP_224044529.1">
    <property type="nucleotide sequence ID" value="NZ_CAJZAH010000010.1"/>
</dbReference>
<dbReference type="Proteomes" id="UP000721236">
    <property type="component" value="Unassembled WGS sequence"/>
</dbReference>
<dbReference type="EMBL" id="CAJZAH010000010">
    <property type="protein sequence ID" value="CAG9183886.1"/>
    <property type="molecule type" value="Genomic_DNA"/>
</dbReference>
<name>A0ABN7ZHY4_9BURK</name>
<accession>A0ABN7ZHY4</accession>
<protein>
    <recommendedName>
        <fullName evidence="1">PD-(D/E)XK endonuclease-like domain-containing protein</fullName>
    </recommendedName>
</protein>
<evidence type="ECO:0000259" key="1">
    <source>
        <dbReference type="Pfam" id="PF12705"/>
    </source>
</evidence>
<evidence type="ECO:0000313" key="3">
    <source>
        <dbReference type="Proteomes" id="UP000721236"/>
    </source>
</evidence>
<dbReference type="Pfam" id="PF12705">
    <property type="entry name" value="PDDEXK_1"/>
    <property type="match status" value="1"/>
</dbReference>
<sequence>MNKTLQRRTIVVQGRLASREWRLRAAREQSHGLHIVTIEQLAARLAGGFQCAADDESIRTALGLALHETALGELDGIKGLPGMVDASLGTLRKVWNANFELKAQRLQHSRLDALARLETATLRRLPAGMLAPADLAIAAMQRIALAPRLLGPIDFAGAADIAACWRPLVLALAEVTPTRWLAGTRSLPLWLEGSAVAAVRSSPHQPKVECVSAATAYHEVIEALRWARELIATGRAAPSEIAIAAASPAQYDDHFLALREDANIALHFVHGIPAIATRAGQAAAALADILVRGISQSRVRRLAALQAGASVFATLPPGWTRILPPDAPLATPASWYRLLDALSPDAWPEGADPRDALRSIVARLDCGTDRAAEMGEGILSGQALAIWRKALLAGPAVALDATLQRLKIDDRHEACAGVVWASANELAGTPRRFVRLLGLNSSRWPRGITEDRLLSDHIVPMRQLEPRPLAVVDRDDFRTILQSAAAEVVLSSARRDGEGRVLGRSALLHGLGKDRYLDRNAAPAHAFSETDRLLARKAEFRALSRSVSASQCWEDWHRTELTGHDGLVRPGHPVVSLALGRIQSASSLKLLLRNPLGFVWKYGMGLRSPVISEEPLVLDALGMGNLVHLTLEIAVGKLVHAGGLGSASRETLQQAVTAAVADAAAQWETAQPVPPALIWQRTLNEVHQLSIAALMGGEPVPPGTRSYGEVRFGGAKGVSDCPAPWDGDAPVEIPGTRIRINGYIDRLDIAPDGRHGWVRDYKTGRAPKADFGLNGGNELQRCLYAYAVKAMLGQDFEVTASLLYPREQREFPLADADTALAELSVYLAAAYESLLGGASLPGKDAADTYDDLAFALPANARVTYYKRKSAATLARLGVAARVWEVK</sequence>
<gene>
    <name evidence="2" type="ORF">LMG21510_04970</name>
</gene>
<evidence type="ECO:0000313" key="2">
    <source>
        <dbReference type="EMBL" id="CAG9183886.1"/>
    </source>
</evidence>
<dbReference type="InterPro" id="IPR011604">
    <property type="entry name" value="PDDEXK-like_dom_sf"/>
</dbReference>
<dbReference type="InterPro" id="IPR027417">
    <property type="entry name" value="P-loop_NTPase"/>
</dbReference>
<feature type="domain" description="PD-(D/E)XK endonuclease-like" evidence="1">
    <location>
        <begin position="584"/>
        <end position="805"/>
    </location>
</feature>
<comment type="caution">
    <text evidence="2">The sequence shown here is derived from an EMBL/GenBank/DDBJ whole genome shotgun (WGS) entry which is preliminary data.</text>
</comment>
<proteinExistence type="predicted"/>